<evidence type="ECO:0000313" key="2">
    <source>
        <dbReference type="EMBL" id="CAH0378059.1"/>
    </source>
</evidence>
<keyword evidence="3" id="KW-1185">Reference proteome</keyword>
<dbReference type="InterPro" id="IPR002110">
    <property type="entry name" value="Ankyrin_rpt"/>
</dbReference>
<sequence>TCENITQYLDDGGPVNAMDQHGRPLLHQVVHRPDLIRLLVRGGADTELEFKRQTPLMVAAAHGFAESVAALLEGGADVDYCRSLPTESDMDTEDDDSIDPSPLAFVQYPVLPNALACAVVHGTLRCVELLLQAGANPNGYLCRAGGHPDPLTKAIECLNLEAVAALLKAGADVTSSLSMAQFIVGDYRSSVSGIRCARRRLIPMLLRAGATISPTWHCRPLDRLSLNILRTERPVLCGNQPESPVLWRSPRRWRREIFDVYTGPDTADVRIAAAEELSTYFLHVIAAGSFAKYDESRRAPFVAMLERVGAFPIPNEMIAIVCAFWLRAGEHYGDVEDDEDAWAADLEEELFS</sequence>
<organism evidence="2 3">
    <name type="scientific">Pelagomonas calceolata</name>
    <dbReference type="NCBI Taxonomy" id="35677"/>
    <lineage>
        <taxon>Eukaryota</taxon>
        <taxon>Sar</taxon>
        <taxon>Stramenopiles</taxon>
        <taxon>Ochrophyta</taxon>
        <taxon>Pelagophyceae</taxon>
        <taxon>Pelagomonadales</taxon>
        <taxon>Pelagomonadaceae</taxon>
        <taxon>Pelagomonas</taxon>
    </lineage>
</organism>
<dbReference type="InterPro" id="IPR051616">
    <property type="entry name" value="Cul2-RING_E3_ligase_SR"/>
</dbReference>
<protein>
    <submittedName>
        <fullName evidence="2">Uncharacterized protein</fullName>
    </submittedName>
</protein>
<comment type="caution">
    <text evidence="2">The sequence shown here is derived from an EMBL/GenBank/DDBJ whole genome shotgun (WGS) entry which is preliminary data.</text>
</comment>
<keyword evidence="1" id="KW-0040">ANK repeat</keyword>
<reference evidence="2" key="1">
    <citation type="submission" date="2021-11" db="EMBL/GenBank/DDBJ databases">
        <authorList>
            <consortium name="Genoscope - CEA"/>
            <person name="William W."/>
        </authorList>
    </citation>
    <scope>NUCLEOTIDE SEQUENCE</scope>
</reference>
<dbReference type="Pfam" id="PF12796">
    <property type="entry name" value="Ank_2"/>
    <property type="match status" value="1"/>
</dbReference>
<dbReference type="OrthoDB" id="20872at2759"/>
<dbReference type="InterPro" id="IPR036770">
    <property type="entry name" value="Ankyrin_rpt-contain_sf"/>
</dbReference>
<dbReference type="EMBL" id="CAKKNE010000005">
    <property type="protein sequence ID" value="CAH0378059.1"/>
    <property type="molecule type" value="Genomic_DNA"/>
</dbReference>
<dbReference type="SUPFAM" id="SSF48403">
    <property type="entry name" value="Ankyrin repeat"/>
    <property type="match status" value="1"/>
</dbReference>
<accession>A0A8J2X290</accession>
<dbReference type="PROSITE" id="PS50088">
    <property type="entry name" value="ANK_REPEAT"/>
    <property type="match status" value="1"/>
</dbReference>
<feature type="repeat" description="ANK" evidence="1">
    <location>
        <begin position="51"/>
        <end position="83"/>
    </location>
</feature>
<dbReference type="PANTHER" id="PTHR46224:SF6">
    <property type="entry name" value="ANKYRIN REPEAT FAMILY PROTEIN"/>
    <property type="match status" value="1"/>
</dbReference>
<evidence type="ECO:0000256" key="1">
    <source>
        <dbReference type="PROSITE-ProRule" id="PRU00023"/>
    </source>
</evidence>
<proteinExistence type="predicted"/>
<dbReference type="Gene3D" id="1.25.40.20">
    <property type="entry name" value="Ankyrin repeat-containing domain"/>
    <property type="match status" value="1"/>
</dbReference>
<dbReference type="PROSITE" id="PS50297">
    <property type="entry name" value="ANK_REP_REGION"/>
    <property type="match status" value="1"/>
</dbReference>
<dbReference type="SMART" id="SM00248">
    <property type="entry name" value="ANK"/>
    <property type="match status" value="4"/>
</dbReference>
<dbReference type="AlphaFoldDB" id="A0A8J2X290"/>
<gene>
    <name evidence="2" type="ORF">PECAL_5P25780</name>
</gene>
<evidence type="ECO:0000313" key="3">
    <source>
        <dbReference type="Proteomes" id="UP000789595"/>
    </source>
</evidence>
<feature type="non-terminal residue" evidence="2">
    <location>
        <position position="1"/>
    </location>
</feature>
<name>A0A8J2X290_9STRA</name>
<dbReference type="PANTHER" id="PTHR46224">
    <property type="entry name" value="ANKYRIN REPEAT FAMILY PROTEIN"/>
    <property type="match status" value="1"/>
</dbReference>
<dbReference type="Proteomes" id="UP000789595">
    <property type="component" value="Unassembled WGS sequence"/>
</dbReference>